<sequence>METPAGDAHGKGCGGSNERLCPSLAGRFRRAGQEPWERANPYTSQAGSYIEYWTQGRSQHRADETKRRRLDMLNRVVLQRQMLGPLRGHWRSMGGGPSAEELRRRANMGEMLTYLQEKVPLLLSETIEDARLAPDVVLRLMPLSRPYLPEFHGHAQYKTVWKGLQMVVNTFVVRQPCAIGVRNLHVDEANRLIRISWATTEGPEGEAAPSAQAGGTDHEELRRHLGHRLDEQWVRSLARGTHVKTRVVSGVFLFELDPTNERICSHIVDNVTMIDETEEDQGAKKGAFAV</sequence>
<dbReference type="EMBL" id="AE016818">
    <property type="protein sequence ID" value="AAS52399.1"/>
    <property type="molecule type" value="Genomic_DNA"/>
</dbReference>
<proteinExistence type="predicted"/>
<name>Q758P0_EREGS</name>
<dbReference type="Pfam" id="PF17119">
    <property type="entry name" value="MMU163"/>
    <property type="match status" value="1"/>
</dbReference>
<dbReference type="InParanoid" id="Q758P0"/>
<dbReference type="eggNOG" id="ENOG502S29P">
    <property type="taxonomic scope" value="Eukaryota"/>
</dbReference>
<dbReference type="GeneID" id="4620755"/>
<organism evidence="1 2">
    <name type="scientific">Eremothecium gossypii (strain ATCC 10895 / CBS 109.51 / FGSC 9923 / NRRL Y-1056)</name>
    <name type="common">Yeast</name>
    <name type="synonym">Ashbya gossypii</name>
    <dbReference type="NCBI Taxonomy" id="284811"/>
    <lineage>
        <taxon>Eukaryota</taxon>
        <taxon>Fungi</taxon>
        <taxon>Dikarya</taxon>
        <taxon>Ascomycota</taxon>
        <taxon>Saccharomycotina</taxon>
        <taxon>Saccharomycetes</taxon>
        <taxon>Saccharomycetales</taxon>
        <taxon>Saccharomycetaceae</taxon>
        <taxon>Eremothecium</taxon>
    </lineage>
</organism>
<dbReference type="OrthoDB" id="5329385at2759"/>
<dbReference type="HOGENOM" id="CLU_083649_0_0_1"/>
<dbReference type="Proteomes" id="UP000000591">
    <property type="component" value="Chromosome V"/>
</dbReference>
<dbReference type="AlphaFoldDB" id="Q758P0"/>
<dbReference type="RefSeq" id="NP_984575.1">
    <property type="nucleotide sequence ID" value="NM_209928.1"/>
</dbReference>
<gene>
    <name evidence="1" type="ORF">AGOS_AEL285W</name>
</gene>
<reference evidence="2" key="2">
    <citation type="journal article" date="2013" name="G3 (Bethesda)">
        <title>Genomes of Ashbya fungi isolated from insects reveal four mating-type loci, numerous translocations, lack of transposons, and distinct gene duplications.</title>
        <authorList>
            <person name="Dietrich F.S."/>
            <person name="Voegeli S."/>
            <person name="Kuo S."/>
            <person name="Philippsen P."/>
        </authorList>
    </citation>
    <scope>GENOME REANNOTATION</scope>
    <source>
        <strain evidence="2">ATCC 10895 / CBS 109.51 / FGSC 9923 / NRRL Y-1056</strain>
    </source>
</reference>
<protein>
    <submittedName>
        <fullName evidence="1">AEL285Wp</fullName>
    </submittedName>
</protein>
<keyword evidence="2" id="KW-1185">Reference proteome</keyword>
<dbReference type="KEGG" id="ago:AGOS_AEL285W"/>
<reference evidence="1 2" key="1">
    <citation type="journal article" date="2004" name="Science">
        <title>The Ashbya gossypii genome as a tool for mapping the ancient Saccharomyces cerevisiae genome.</title>
        <authorList>
            <person name="Dietrich F.S."/>
            <person name="Voegeli S."/>
            <person name="Brachat S."/>
            <person name="Lerch A."/>
            <person name="Gates K."/>
            <person name="Steiner S."/>
            <person name="Mohr C."/>
            <person name="Pohlmann R."/>
            <person name="Luedi P."/>
            <person name="Choi S."/>
            <person name="Wing R.A."/>
            <person name="Flavier A."/>
            <person name="Gaffney T.D."/>
            <person name="Philippsen P."/>
        </authorList>
    </citation>
    <scope>NUCLEOTIDE SEQUENCE [LARGE SCALE GENOMIC DNA]</scope>
    <source>
        <strain evidence="2">ATCC 10895 / CBS 109.51 / FGSC 9923 / NRRL Y-1056</strain>
    </source>
</reference>
<dbReference type="InterPro" id="IPR031342">
    <property type="entry name" value="Mug163-like"/>
</dbReference>
<evidence type="ECO:0000313" key="2">
    <source>
        <dbReference type="Proteomes" id="UP000000591"/>
    </source>
</evidence>
<dbReference type="STRING" id="284811.Q758P0"/>
<accession>Q758P0</accession>
<evidence type="ECO:0000313" key="1">
    <source>
        <dbReference type="EMBL" id="AAS52399.1"/>
    </source>
</evidence>